<dbReference type="Proteomes" id="UP000094020">
    <property type="component" value="Chromosome 1"/>
</dbReference>
<dbReference type="AlphaFoldDB" id="A0A1B9ICE1"/>
<evidence type="ECO:0000313" key="2">
    <source>
        <dbReference type="EMBL" id="OCF53050.1"/>
    </source>
</evidence>
<dbReference type="KEGG" id="kpin:30168720"/>
<feature type="signal peptide" evidence="1">
    <location>
        <begin position="1"/>
        <end position="21"/>
    </location>
</feature>
<protein>
    <submittedName>
        <fullName evidence="2">Uncharacterized protein</fullName>
    </submittedName>
</protein>
<reference evidence="3" key="2">
    <citation type="submission" date="2013-07" db="EMBL/GenBank/DDBJ databases">
        <authorList>
            <consortium name="The Broad Institute Genome Sequencing Platform"/>
            <person name="Cuomo C."/>
            <person name="Litvintseva A."/>
            <person name="Chen Y."/>
            <person name="Heitman J."/>
            <person name="Sun S."/>
            <person name="Springer D."/>
            <person name="Dromer F."/>
            <person name="Young S.K."/>
            <person name="Zeng Q."/>
            <person name="Gargeya S."/>
            <person name="Fitzgerald M."/>
            <person name="Abouelleil A."/>
            <person name="Alvarado L."/>
            <person name="Berlin A.M."/>
            <person name="Chapman S.B."/>
            <person name="Dewar J."/>
            <person name="Goldberg J."/>
            <person name="Griggs A."/>
            <person name="Gujja S."/>
            <person name="Hansen M."/>
            <person name="Howarth C."/>
            <person name="Imamovic A."/>
            <person name="Larimer J."/>
            <person name="McCowan C."/>
            <person name="Murphy C."/>
            <person name="Pearson M."/>
            <person name="Priest M."/>
            <person name="Roberts A."/>
            <person name="Saif S."/>
            <person name="Shea T."/>
            <person name="Sykes S."/>
            <person name="Wortman J."/>
            <person name="Nusbaum C."/>
            <person name="Birren B."/>
        </authorList>
    </citation>
    <scope>NUCLEOTIDE SEQUENCE</scope>
    <source>
        <strain evidence="3">CBS 10737</strain>
    </source>
</reference>
<reference evidence="3" key="4">
    <citation type="submission" date="2024-02" db="EMBL/GenBank/DDBJ databases">
        <title>Comparative genomics of Cryptococcus and Kwoniella reveals pathogenesis evolution and contrasting modes of karyotype evolution via chromosome fusion or intercentromeric recombination.</title>
        <authorList>
            <person name="Coelho M.A."/>
            <person name="David-Palma M."/>
            <person name="Shea T."/>
            <person name="Bowers K."/>
            <person name="McGinley-Smith S."/>
            <person name="Mohammad A.W."/>
            <person name="Gnirke A."/>
            <person name="Yurkov A.M."/>
            <person name="Nowrousian M."/>
            <person name="Sun S."/>
            <person name="Cuomo C.A."/>
            <person name="Heitman J."/>
        </authorList>
    </citation>
    <scope>NUCLEOTIDE SEQUENCE</scope>
    <source>
        <strain evidence="3">CBS 10737</strain>
    </source>
</reference>
<reference evidence="2" key="3">
    <citation type="submission" date="2016-07" db="EMBL/GenBank/DDBJ databases">
        <title>Evolution of pathogenesis and genome organization in the Tremellales.</title>
        <authorList>
            <person name="Cuomo C."/>
            <person name="Litvintseva A."/>
            <person name="Heitman J."/>
            <person name="Chen Y."/>
            <person name="Sun S."/>
            <person name="Springer D."/>
            <person name="Dromer F."/>
            <person name="Young S."/>
            <person name="Zeng Q."/>
            <person name="Chapman S."/>
            <person name="Gujja S."/>
            <person name="Saif S."/>
            <person name="Birren B."/>
        </authorList>
    </citation>
    <scope>NUCLEOTIDE SEQUENCE</scope>
    <source>
        <strain evidence="2">CBS 10737</strain>
    </source>
</reference>
<dbReference type="EMBL" id="CP144519">
    <property type="protein sequence ID" value="WWC67068.1"/>
    <property type="molecule type" value="Genomic_DNA"/>
</dbReference>
<dbReference type="EMBL" id="KI894007">
    <property type="protein sequence ID" value="OCF53050.1"/>
    <property type="molecule type" value="Genomic_DNA"/>
</dbReference>
<keyword evidence="4" id="KW-1185">Reference proteome</keyword>
<proteinExistence type="predicted"/>
<sequence>MVLGILSAVAACPAIIGTTEAVRHGQKAQAKEAHRGQKVNMIVKLPTAVPGYTEKFDGALIVLKDNKLYIRHSQSTFPPDSIHPFAGYYLPYPSNQTKWAGAGYKGEGLVSTINEANQLNWIYVDRNTHELKYGIKTDVENHCAGPWDCTSIEKRMTFESWEGFIAVQEDSNKDIWSLYFDRFDDGLSSNGLIGDGRQIRMLEIQLIRKERVKGFDMACEERVERIRAMRGKQKEQQEEGLQGEQEE</sequence>
<feature type="chain" id="PRO_5008628590" evidence="1">
    <location>
        <begin position="22"/>
        <end position="247"/>
    </location>
</feature>
<evidence type="ECO:0000313" key="3">
    <source>
        <dbReference type="EMBL" id="WWC67068.1"/>
    </source>
</evidence>
<organism evidence="2">
    <name type="scientific">Kwoniella pini CBS 10737</name>
    <dbReference type="NCBI Taxonomy" id="1296096"/>
    <lineage>
        <taxon>Eukaryota</taxon>
        <taxon>Fungi</taxon>
        <taxon>Dikarya</taxon>
        <taxon>Basidiomycota</taxon>
        <taxon>Agaricomycotina</taxon>
        <taxon>Tremellomycetes</taxon>
        <taxon>Tremellales</taxon>
        <taxon>Cryptococcaceae</taxon>
        <taxon>Kwoniella</taxon>
    </lineage>
</organism>
<dbReference type="GeneID" id="30168720"/>
<dbReference type="RefSeq" id="XP_019014269.1">
    <property type="nucleotide sequence ID" value="XM_019152131.1"/>
</dbReference>
<dbReference type="PANTHER" id="PTHR38049">
    <property type="entry name" value="RICIN B LECTIN DOMAIN-CONTAINING PROTEIN"/>
    <property type="match status" value="1"/>
</dbReference>
<gene>
    <name evidence="2" type="ORF">I206_00351</name>
    <name evidence="3" type="ORF">I206_100975</name>
</gene>
<keyword evidence="1" id="KW-0732">Signal</keyword>
<reference evidence="2" key="1">
    <citation type="submission" date="2013-07" db="EMBL/GenBank/DDBJ databases">
        <title>The Genome Sequence of Cryptococcus pinus CBS10737.</title>
        <authorList>
            <consortium name="The Broad Institute Genome Sequencing Platform"/>
            <person name="Cuomo C."/>
            <person name="Litvintseva A."/>
            <person name="Chen Y."/>
            <person name="Heitman J."/>
            <person name="Sun S."/>
            <person name="Springer D."/>
            <person name="Dromer F."/>
            <person name="Young S.K."/>
            <person name="Zeng Q."/>
            <person name="Gargeya S."/>
            <person name="Fitzgerald M."/>
            <person name="Abouelleil A."/>
            <person name="Alvarado L."/>
            <person name="Berlin A.M."/>
            <person name="Chapman S.B."/>
            <person name="Dewar J."/>
            <person name="Goldberg J."/>
            <person name="Griggs A."/>
            <person name="Gujja S."/>
            <person name="Hansen M."/>
            <person name="Howarth C."/>
            <person name="Imamovic A."/>
            <person name="Larimer J."/>
            <person name="McCowan C."/>
            <person name="Murphy C."/>
            <person name="Pearson M."/>
            <person name="Priest M."/>
            <person name="Roberts A."/>
            <person name="Saif S."/>
            <person name="Shea T."/>
            <person name="Sykes S."/>
            <person name="Wortman J."/>
            <person name="Nusbaum C."/>
            <person name="Birren B."/>
        </authorList>
    </citation>
    <scope>NUCLEOTIDE SEQUENCE [LARGE SCALE GENOMIC DNA]</scope>
    <source>
        <strain evidence="2">CBS 10737</strain>
    </source>
</reference>
<name>A0A1B9ICE1_9TREE</name>
<dbReference type="PANTHER" id="PTHR38049:SF2">
    <property type="entry name" value="RICIN B LECTIN DOMAIN-CONTAINING PROTEIN"/>
    <property type="match status" value="1"/>
</dbReference>
<evidence type="ECO:0000256" key="1">
    <source>
        <dbReference type="SAM" id="SignalP"/>
    </source>
</evidence>
<accession>A0A1B9ICE1</accession>
<dbReference type="OrthoDB" id="3928002at2759"/>
<evidence type="ECO:0000313" key="4">
    <source>
        <dbReference type="Proteomes" id="UP000094020"/>
    </source>
</evidence>